<feature type="non-terminal residue" evidence="9">
    <location>
        <position position="1"/>
    </location>
</feature>
<evidence type="ECO:0000256" key="6">
    <source>
        <dbReference type="ARBA" id="ARBA00022801"/>
    </source>
</evidence>
<dbReference type="InterPro" id="IPR000639">
    <property type="entry name" value="Epox_hydrolase-like"/>
</dbReference>
<comment type="catalytic activity">
    <reaction evidence="1">
        <text>1-(4-methoxyphenyl)-N-methyl-N-[(3-methyloxetan-3-yl)methyl]methanamine + H2O = 2-{[(4-methoxybenzyl)(methyl)amino]methyl}-2-methylpropane-1,3-diol</text>
        <dbReference type="Rhea" id="RHEA:55764"/>
        <dbReference type="ChEBI" id="CHEBI:15377"/>
        <dbReference type="ChEBI" id="CHEBI:139161"/>
        <dbReference type="ChEBI" id="CHEBI:139164"/>
        <dbReference type="EC" id="3.3.2.9"/>
    </reaction>
</comment>
<comment type="similarity">
    <text evidence="3">Belongs to the peptidase S33 family.</text>
</comment>
<dbReference type="PANTHER" id="PTHR21661">
    <property type="entry name" value="EPOXIDE HYDROLASE 1-RELATED"/>
    <property type="match status" value="1"/>
</dbReference>
<dbReference type="GO" id="GO:0033961">
    <property type="term" value="F:cis-stilbene-oxide hydrolase activity"/>
    <property type="evidence" value="ECO:0007669"/>
    <property type="project" value="UniProtKB-EC"/>
</dbReference>
<feature type="non-terminal residue" evidence="9">
    <location>
        <position position="385"/>
    </location>
</feature>
<evidence type="ECO:0000313" key="10">
    <source>
        <dbReference type="Proteomes" id="UP000589485"/>
    </source>
</evidence>
<dbReference type="EC" id="3.3.2.9" evidence="4"/>
<name>A0A7K7T4J3_9TYRA</name>
<evidence type="ECO:0000256" key="4">
    <source>
        <dbReference type="ARBA" id="ARBA00012091"/>
    </source>
</evidence>
<dbReference type="OrthoDB" id="7130006at2759"/>
<sequence>FTEPRENSGLHYGTNSVYLRKVVSYWKNQFNWKKQAEVLNTYPQFKTKIQGIDIHFVHVKSPRLPKSQSAKPLLMVRSWPGSFYGFYKIIPLLTDPASHGLSDEHIFEVIHPSIPGYGFSEAPHRKDFNSVSAASIFYELMLRLGFNEFYAQGGDWGWLICTNLDQIAPNQMKGLHLNLMELLTCSPSCWAAIFQGSLVSRMRMFPFLKKGLYRVLLESGYAHIQATKPDTVVKFSSFSSCGLNQSPVGLAAYIFFMKFSSWTDLRFQNLEDGGLERKYNLDDLLTNIMIYWVSGCMVSSMHFYKEHLQKGIGTQKQEKLTVQVPTGIASFPNEIMHTPQAWAQKKCTNIVSFHFMPRGGHFTALEEPELLAKDILQFVWKVEKE</sequence>
<dbReference type="PIRSF" id="PIRSF001112">
    <property type="entry name" value="Epoxide_hydrolase"/>
    <property type="match status" value="1"/>
</dbReference>
<evidence type="ECO:0000256" key="1">
    <source>
        <dbReference type="ARBA" id="ARBA00000221"/>
    </source>
</evidence>
<feature type="active site" description="Nucleophile" evidence="7">
    <location>
        <position position="155"/>
    </location>
</feature>
<protein>
    <recommendedName>
        <fullName evidence="4">microsomal epoxide hydrolase</fullName>
        <ecNumber evidence="4">3.3.2.9</ecNumber>
    </recommendedName>
</protein>
<dbReference type="SUPFAM" id="SSF53474">
    <property type="entry name" value="alpha/beta-Hydrolases"/>
    <property type="match status" value="1"/>
</dbReference>
<dbReference type="InterPro" id="IPR010497">
    <property type="entry name" value="Epoxide_hydro_N"/>
</dbReference>
<dbReference type="EMBL" id="VZSY01000590">
    <property type="protein sequence ID" value="NXA11718.1"/>
    <property type="molecule type" value="Genomic_DNA"/>
</dbReference>
<feature type="active site" description="Proton acceptor" evidence="7">
    <location>
        <position position="361"/>
    </location>
</feature>
<evidence type="ECO:0000256" key="5">
    <source>
        <dbReference type="ARBA" id="ARBA00022797"/>
    </source>
</evidence>
<evidence type="ECO:0000313" key="9">
    <source>
        <dbReference type="EMBL" id="NXA11718.1"/>
    </source>
</evidence>
<keyword evidence="5" id="KW-0058">Aromatic hydrocarbons catabolism</keyword>
<gene>
    <name evidence="9" type="primary">Ephx1_1</name>
    <name evidence="9" type="ORF">SAPAEN_R13632</name>
</gene>
<proteinExistence type="inferred from homology"/>
<dbReference type="AlphaFoldDB" id="A0A7K7T4J3"/>
<dbReference type="PANTHER" id="PTHR21661:SF70">
    <property type="entry name" value="EPOXIDE HYDROLASE 1"/>
    <property type="match status" value="1"/>
</dbReference>
<feature type="active site" description="Proton donor" evidence="7">
    <location>
        <position position="304"/>
    </location>
</feature>
<feature type="domain" description="Epoxide hydrolase N-terminal" evidence="8">
    <location>
        <begin position="7"/>
        <end position="86"/>
    </location>
</feature>
<dbReference type="Gene3D" id="3.40.50.1820">
    <property type="entry name" value="alpha/beta hydrolase"/>
    <property type="match status" value="1"/>
</dbReference>
<dbReference type="Proteomes" id="UP000589485">
    <property type="component" value="Unassembled WGS sequence"/>
</dbReference>
<keyword evidence="6 9" id="KW-0378">Hydrolase</keyword>
<keyword evidence="10" id="KW-1185">Reference proteome</keyword>
<accession>A0A7K7T4J3</accession>
<comment type="caution">
    <text evidence="9">The sequence shown here is derived from an EMBL/GenBank/DDBJ whole genome shotgun (WGS) entry which is preliminary data.</text>
</comment>
<dbReference type="Pfam" id="PF06441">
    <property type="entry name" value="EHN"/>
    <property type="match status" value="1"/>
</dbReference>
<dbReference type="PRINTS" id="PR00412">
    <property type="entry name" value="EPOXHYDRLASE"/>
</dbReference>
<dbReference type="InterPro" id="IPR016292">
    <property type="entry name" value="Epoxide_hydrolase"/>
</dbReference>
<evidence type="ECO:0000256" key="3">
    <source>
        <dbReference type="ARBA" id="ARBA00010088"/>
    </source>
</evidence>
<organism evidence="9 10">
    <name type="scientific">Sapayoa aenigma</name>
    <name type="common">broad-billed sapayoa</name>
    <dbReference type="NCBI Taxonomy" id="239371"/>
    <lineage>
        <taxon>Eukaryota</taxon>
        <taxon>Metazoa</taxon>
        <taxon>Chordata</taxon>
        <taxon>Craniata</taxon>
        <taxon>Vertebrata</taxon>
        <taxon>Euteleostomi</taxon>
        <taxon>Archelosauria</taxon>
        <taxon>Archosauria</taxon>
        <taxon>Dinosauria</taxon>
        <taxon>Saurischia</taxon>
        <taxon>Theropoda</taxon>
        <taxon>Coelurosauria</taxon>
        <taxon>Aves</taxon>
        <taxon>Neognathae</taxon>
        <taxon>Neoaves</taxon>
        <taxon>Telluraves</taxon>
        <taxon>Australaves</taxon>
        <taxon>Passeriformes</taxon>
        <taxon>Tyrannidae</taxon>
        <taxon>Sapayoa</taxon>
    </lineage>
</organism>
<reference evidence="9 10" key="1">
    <citation type="submission" date="2019-09" db="EMBL/GenBank/DDBJ databases">
        <title>Bird 10,000 Genomes (B10K) Project - Family phase.</title>
        <authorList>
            <person name="Zhang G."/>
        </authorList>
    </citation>
    <scope>NUCLEOTIDE SEQUENCE [LARGE SCALE GENOMIC DNA]</scope>
    <source>
        <strain evidence="9">B10K-DU-030-41</strain>
        <tissue evidence="9">Muscle</tissue>
    </source>
</reference>
<evidence type="ECO:0000256" key="7">
    <source>
        <dbReference type="PIRSR" id="PIRSR001112-1"/>
    </source>
</evidence>
<dbReference type="GO" id="GO:0097176">
    <property type="term" value="P:epoxide metabolic process"/>
    <property type="evidence" value="ECO:0007669"/>
    <property type="project" value="TreeGrafter"/>
</dbReference>
<evidence type="ECO:0000256" key="2">
    <source>
        <dbReference type="ARBA" id="ARBA00004111"/>
    </source>
</evidence>
<comment type="subcellular location">
    <subcellularLocation>
        <location evidence="2">Microsome membrane</location>
        <topology evidence="2">Single-pass membrane protein</topology>
    </subcellularLocation>
</comment>
<evidence type="ECO:0000259" key="8">
    <source>
        <dbReference type="Pfam" id="PF06441"/>
    </source>
</evidence>
<dbReference type="InterPro" id="IPR029058">
    <property type="entry name" value="AB_hydrolase_fold"/>
</dbReference>